<evidence type="ECO:0000313" key="5">
    <source>
        <dbReference type="EMBL" id="CAD7634475.1"/>
    </source>
</evidence>
<reference evidence="5" key="1">
    <citation type="submission" date="2020-11" db="EMBL/GenBank/DDBJ databases">
        <authorList>
            <person name="Tran Van P."/>
        </authorList>
    </citation>
    <scope>NUCLEOTIDE SEQUENCE</scope>
</reference>
<dbReference type="PROSITE" id="PS00028">
    <property type="entry name" value="ZINC_FINGER_C2H2_1"/>
    <property type="match status" value="1"/>
</dbReference>
<name>A0A7R9Q6I3_9ACAR</name>
<dbReference type="PANTHER" id="PTHR21385:SF0">
    <property type="entry name" value="RE51073P"/>
    <property type="match status" value="1"/>
</dbReference>
<evidence type="ECO:0000259" key="4">
    <source>
        <dbReference type="PROSITE" id="PS00028"/>
    </source>
</evidence>
<proteinExistence type="predicted"/>
<dbReference type="InterPro" id="IPR018527">
    <property type="entry name" value="Rubredoxin_Fe_BS"/>
</dbReference>
<feature type="transmembrane region" description="Helical" evidence="3">
    <location>
        <begin position="278"/>
        <end position="301"/>
    </location>
</feature>
<dbReference type="EMBL" id="OC869300">
    <property type="protein sequence ID" value="CAD7634475.1"/>
    <property type="molecule type" value="Genomic_DNA"/>
</dbReference>
<gene>
    <name evidence="5" type="ORF">OSB1V03_LOCUS14871</name>
</gene>
<evidence type="ECO:0000313" key="6">
    <source>
        <dbReference type="Proteomes" id="UP000759131"/>
    </source>
</evidence>
<dbReference type="SMART" id="SM00557">
    <property type="entry name" value="IG_FLMN"/>
    <property type="match status" value="1"/>
</dbReference>
<evidence type="ECO:0000256" key="3">
    <source>
        <dbReference type="SAM" id="Phobius"/>
    </source>
</evidence>
<dbReference type="InterPro" id="IPR013087">
    <property type="entry name" value="Znf_C2H2_type"/>
</dbReference>
<dbReference type="PROSITE" id="PS00202">
    <property type="entry name" value="RUBREDOXIN"/>
    <property type="match status" value="1"/>
</dbReference>
<dbReference type="Proteomes" id="UP000759131">
    <property type="component" value="Unassembled WGS sequence"/>
</dbReference>
<feature type="domain" description="C2H2-type" evidence="4">
    <location>
        <begin position="392"/>
        <end position="413"/>
    </location>
</feature>
<evidence type="ECO:0000256" key="1">
    <source>
        <dbReference type="ARBA" id="ARBA00022723"/>
    </source>
</evidence>
<dbReference type="InterPro" id="IPR013783">
    <property type="entry name" value="Ig-like_fold"/>
</dbReference>
<dbReference type="AlphaFoldDB" id="A0A7R9Q6I3"/>
<sequence>MNNSSPSGQYIDDEIPDYSTLFGNYLSFTGLLNNERAIDIEDIKFDDIFDDKLDINKDQSPAQDLGIYPEKCEVFGAGVYYGQVDSKNHFVVSTKDSGKSYLSVGVQSVESDDVIEVSFARIGPNRYEVQYQVSRPGYYVIFVKWGDYNVADSPFICKVTIFLQMILNTGKQLQLKYKLRDNCKLICGSNYHQMVEWIEAPKCVHSLTAGLMLSLLLGLAIQANIGFASSTCDRTGQHLETGNTKCEYNNHRVWALSIFYSGAFVFLIGVLANCQSSGYIMVIHMVALVGWLGVIGGLAVYRMSSESIAMNAGFTSITEEVIRDKWGLWAEITRWVLAICGISSFKFIPILERYRVPIPMDCPFHPQRDFLWWPDVEDEYELDDELSFQWTCPFCGSTFLCAERLAIHWDEKHRNDFNHPEDSVCLADFCDIMRCDVIIANKRKRRNRLRSLALSKNKTELNIQTNCDPKHMKHLETKCETIVRQCTQGLISNISSKDYRDIEYELIASVCSYLTCDRYLDDYSFESRQLIAKSIALLQIKVSMRAPVDLRNHYYLRFNALSGKVIVSGYKSRAELMSRESVEEDSRSVYHRIEELKLKQMRALAVKITTRVAIVQK</sequence>
<keyword evidence="3" id="KW-0472">Membrane</keyword>
<dbReference type="OrthoDB" id="4507at2759"/>
<accession>A0A7R9Q6I3</accession>
<dbReference type="Gene3D" id="2.60.40.10">
    <property type="entry name" value="Immunoglobulins"/>
    <property type="match status" value="1"/>
</dbReference>
<organism evidence="5">
    <name type="scientific">Medioppia subpectinata</name>
    <dbReference type="NCBI Taxonomy" id="1979941"/>
    <lineage>
        <taxon>Eukaryota</taxon>
        <taxon>Metazoa</taxon>
        <taxon>Ecdysozoa</taxon>
        <taxon>Arthropoda</taxon>
        <taxon>Chelicerata</taxon>
        <taxon>Arachnida</taxon>
        <taxon>Acari</taxon>
        <taxon>Acariformes</taxon>
        <taxon>Sarcoptiformes</taxon>
        <taxon>Oribatida</taxon>
        <taxon>Brachypylina</taxon>
        <taxon>Oppioidea</taxon>
        <taxon>Oppiidae</taxon>
        <taxon>Medioppia</taxon>
    </lineage>
</organism>
<protein>
    <recommendedName>
        <fullName evidence="4">C2H2-type domain-containing protein</fullName>
    </recommendedName>
</protein>
<keyword evidence="6" id="KW-1185">Reference proteome</keyword>
<keyword evidence="3" id="KW-0812">Transmembrane</keyword>
<dbReference type="PROSITE" id="PS50194">
    <property type="entry name" value="FILAMIN_REPEAT"/>
    <property type="match status" value="1"/>
</dbReference>
<dbReference type="PANTHER" id="PTHR21385">
    <property type="entry name" value="ZINC FINGER PROTEIN-RELATED"/>
    <property type="match status" value="1"/>
</dbReference>
<dbReference type="InterPro" id="IPR017868">
    <property type="entry name" value="Filamin/ABP280_repeat-like"/>
</dbReference>
<keyword evidence="1" id="KW-0479">Metal-binding</keyword>
<evidence type="ECO:0000256" key="2">
    <source>
        <dbReference type="PROSITE-ProRule" id="PRU00087"/>
    </source>
</evidence>
<dbReference type="InterPro" id="IPR001298">
    <property type="entry name" value="Filamin/ABP280_rpt"/>
</dbReference>
<dbReference type="InterPro" id="IPR014756">
    <property type="entry name" value="Ig_E-set"/>
</dbReference>
<feature type="transmembrane region" description="Helical" evidence="3">
    <location>
        <begin position="253"/>
        <end position="272"/>
    </location>
</feature>
<dbReference type="Pfam" id="PF00630">
    <property type="entry name" value="Filamin"/>
    <property type="match status" value="1"/>
</dbReference>
<dbReference type="EMBL" id="CAJPIZ010014725">
    <property type="protein sequence ID" value="CAG2114905.1"/>
    <property type="molecule type" value="Genomic_DNA"/>
</dbReference>
<feature type="transmembrane region" description="Helical" evidence="3">
    <location>
        <begin position="211"/>
        <end position="232"/>
    </location>
</feature>
<keyword evidence="3" id="KW-1133">Transmembrane helix</keyword>
<dbReference type="GO" id="GO:0046872">
    <property type="term" value="F:metal ion binding"/>
    <property type="evidence" value="ECO:0007669"/>
    <property type="project" value="UniProtKB-KW"/>
</dbReference>
<feature type="repeat" description="Filamin" evidence="2">
    <location>
        <begin position="64"/>
        <end position="159"/>
    </location>
</feature>
<dbReference type="SUPFAM" id="SSF81296">
    <property type="entry name" value="E set domains"/>
    <property type="match status" value="1"/>
</dbReference>